<sequence>MPIGTQTPRDKFDQLLAFVRRTMRYWWLVGVITFIGGALAVVFALTQKPKFLSETKIFYNERIQSSVLQGRDYGVNTKNLGYHYEEMLMSRTNIQSIIEKLELFPKVRDKKGIDAALEEFDKSAKFRVRGTGMFNISFLGEDPEKSQAVTAMMVDILMREDERLRREQASATLNFLLEEKAKINKDLDQRNRELAKFLTEHPEFALDNTVGGAQTPGATIRAQAKAKSGQGPAVSGPTNVDPRILALERQRRRIRDRLAAPDQVGPPRKTPEQIEAERLVSEAERDLRSAQRALQDRLSRLQPAHPDVIQAQSEVAAAQRRVRQLEAAVPSAAIPNKPIDRSALEGELREVERQIAGVRSSIREESGDDETAGEAEVPLSEEDWVIKLETEYARLKQAVEEQQKRLESTDSSLSRAQITASQQMAEQGAVLSIIDPPSLPTLPQGKGRAILAAAGTAVFIILGTLLALALALIDDRIYSAGDLERLAIAPVAVVVPKMRKPGLLRRLFRRG</sequence>
<dbReference type="GO" id="GO:0005886">
    <property type="term" value="C:plasma membrane"/>
    <property type="evidence" value="ECO:0007669"/>
    <property type="project" value="TreeGrafter"/>
</dbReference>
<evidence type="ECO:0000256" key="1">
    <source>
        <dbReference type="SAM" id="Coils"/>
    </source>
</evidence>
<gene>
    <name evidence="3" type="ordered locus">Hoch_0205</name>
</gene>
<evidence type="ECO:0000256" key="2">
    <source>
        <dbReference type="SAM" id="Phobius"/>
    </source>
</evidence>
<keyword evidence="2" id="KW-1133">Transmembrane helix</keyword>
<dbReference type="Proteomes" id="UP000001880">
    <property type="component" value="Chromosome"/>
</dbReference>
<dbReference type="GO" id="GO:0004713">
    <property type="term" value="F:protein tyrosine kinase activity"/>
    <property type="evidence" value="ECO:0007669"/>
    <property type="project" value="TreeGrafter"/>
</dbReference>
<feature type="coiled-coil region" evidence="1">
    <location>
        <begin position="273"/>
        <end position="361"/>
    </location>
</feature>
<evidence type="ECO:0000313" key="3">
    <source>
        <dbReference type="EMBL" id="ACY12846.1"/>
    </source>
</evidence>
<dbReference type="RefSeq" id="WP_012825473.1">
    <property type="nucleotide sequence ID" value="NC_013440.1"/>
</dbReference>
<organism evidence="3 4">
    <name type="scientific">Haliangium ochraceum (strain DSM 14365 / JCM 11303 / SMP-2)</name>
    <dbReference type="NCBI Taxonomy" id="502025"/>
    <lineage>
        <taxon>Bacteria</taxon>
        <taxon>Pseudomonadati</taxon>
        <taxon>Myxococcota</taxon>
        <taxon>Polyangia</taxon>
        <taxon>Haliangiales</taxon>
        <taxon>Kofleriaceae</taxon>
        <taxon>Haliangium</taxon>
    </lineage>
</organism>
<dbReference type="PANTHER" id="PTHR32309:SF13">
    <property type="entry name" value="FERRIC ENTEROBACTIN TRANSPORT PROTEIN FEPE"/>
    <property type="match status" value="1"/>
</dbReference>
<feature type="coiled-coil region" evidence="1">
    <location>
        <begin position="385"/>
        <end position="412"/>
    </location>
</feature>
<dbReference type="OrthoDB" id="9795292at2"/>
<dbReference type="InterPro" id="IPR050445">
    <property type="entry name" value="Bact_polysacc_biosynth/exp"/>
</dbReference>
<name>D0LHI4_HALO1</name>
<dbReference type="PANTHER" id="PTHR32309">
    <property type="entry name" value="TYROSINE-PROTEIN KINASE"/>
    <property type="match status" value="1"/>
</dbReference>
<proteinExistence type="predicted"/>
<dbReference type="STRING" id="502025.Hoch_0205"/>
<evidence type="ECO:0000313" key="4">
    <source>
        <dbReference type="Proteomes" id="UP000001880"/>
    </source>
</evidence>
<keyword evidence="2" id="KW-0812">Transmembrane</keyword>
<keyword evidence="2" id="KW-0472">Membrane</keyword>
<dbReference type="KEGG" id="hoh:Hoch_0205"/>
<dbReference type="HOGENOM" id="CLU_532925_0_0_7"/>
<dbReference type="EMBL" id="CP001804">
    <property type="protein sequence ID" value="ACY12846.1"/>
    <property type="molecule type" value="Genomic_DNA"/>
</dbReference>
<reference evidence="3 4" key="1">
    <citation type="journal article" date="2010" name="Stand. Genomic Sci.">
        <title>Complete genome sequence of Haliangium ochraceum type strain (SMP-2).</title>
        <authorList>
            <consortium name="US DOE Joint Genome Institute (JGI-PGF)"/>
            <person name="Ivanova N."/>
            <person name="Daum C."/>
            <person name="Lang E."/>
            <person name="Abt B."/>
            <person name="Kopitz M."/>
            <person name="Saunders E."/>
            <person name="Lapidus A."/>
            <person name="Lucas S."/>
            <person name="Glavina Del Rio T."/>
            <person name="Nolan M."/>
            <person name="Tice H."/>
            <person name="Copeland A."/>
            <person name="Cheng J.F."/>
            <person name="Chen F."/>
            <person name="Bruce D."/>
            <person name="Goodwin L."/>
            <person name="Pitluck S."/>
            <person name="Mavromatis K."/>
            <person name="Pati A."/>
            <person name="Mikhailova N."/>
            <person name="Chen A."/>
            <person name="Palaniappan K."/>
            <person name="Land M."/>
            <person name="Hauser L."/>
            <person name="Chang Y.J."/>
            <person name="Jeffries C.D."/>
            <person name="Detter J.C."/>
            <person name="Brettin T."/>
            <person name="Rohde M."/>
            <person name="Goker M."/>
            <person name="Bristow J."/>
            <person name="Markowitz V."/>
            <person name="Eisen J.A."/>
            <person name="Hugenholtz P."/>
            <person name="Kyrpides N.C."/>
            <person name="Klenk H.P."/>
        </authorList>
    </citation>
    <scope>NUCLEOTIDE SEQUENCE [LARGE SCALE GENOMIC DNA]</scope>
    <source>
        <strain evidence="4">DSM 14365 / CIP 107738 / JCM 11303 / AJ 13395 / SMP-2</strain>
    </source>
</reference>
<dbReference type="eggNOG" id="COG3206">
    <property type="taxonomic scope" value="Bacteria"/>
</dbReference>
<protein>
    <submittedName>
        <fullName evidence="3">Lipopolysaccharide biosynthesis protein</fullName>
    </submittedName>
</protein>
<keyword evidence="1" id="KW-0175">Coiled coil</keyword>
<dbReference type="AlphaFoldDB" id="D0LHI4"/>
<feature type="coiled-coil region" evidence="1">
    <location>
        <begin position="159"/>
        <end position="193"/>
    </location>
</feature>
<feature type="transmembrane region" description="Helical" evidence="2">
    <location>
        <begin position="449"/>
        <end position="473"/>
    </location>
</feature>
<feature type="transmembrane region" description="Helical" evidence="2">
    <location>
        <begin position="25"/>
        <end position="46"/>
    </location>
</feature>
<accession>D0LHI4</accession>
<keyword evidence="4" id="KW-1185">Reference proteome</keyword>